<sequence length="106" mass="11384">MEVARGVSTSLSTPSVASAPATIISPMVGAVESDSYSLLSKASVKLSKDVQHQDKEKEIVIDEGEKVAPKKTLKDEDDAVDFRRVKRGRMAPPEETVESIPTSPCV</sequence>
<gene>
    <name evidence="2" type="ORF">Adt_27632</name>
</gene>
<name>A0ABD1RUA6_9LAMI</name>
<evidence type="ECO:0000313" key="2">
    <source>
        <dbReference type="EMBL" id="KAL2492004.1"/>
    </source>
</evidence>
<feature type="region of interest" description="Disordered" evidence="1">
    <location>
        <begin position="87"/>
        <end position="106"/>
    </location>
</feature>
<keyword evidence="3" id="KW-1185">Reference proteome</keyword>
<evidence type="ECO:0000256" key="1">
    <source>
        <dbReference type="SAM" id="MobiDB-lite"/>
    </source>
</evidence>
<protein>
    <submittedName>
        <fullName evidence="2">Uncharacterized protein</fullName>
    </submittedName>
</protein>
<dbReference type="AlphaFoldDB" id="A0ABD1RUA6"/>
<reference evidence="3" key="1">
    <citation type="submission" date="2024-07" db="EMBL/GenBank/DDBJ databases">
        <title>Two chromosome-level genome assemblies of Korean endemic species Abeliophyllum distichum and Forsythia ovata (Oleaceae).</title>
        <authorList>
            <person name="Jang H."/>
        </authorList>
    </citation>
    <scope>NUCLEOTIDE SEQUENCE [LARGE SCALE GENOMIC DNA]</scope>
</reference>
<evidence type="ECO:0000313" key="3">
    <source>
        <dbReference type="Proteomes" id="UP001604336"/>
    </source>
</evidence>
<organism evidence="2 3">
    <name type="scientific">Abeliophyllum distichum</name>
    <dbReference type="NCBI Taxonomy" id="126358"/>
    <lineage>
        <taxon>Eukaryota</taxon>
        <taxon>Viridiplantae</taxon>
        <taxon>Streptophyta</taxon>
        <taxon>Embryophyta</taxon>
        <taxon>Tracheophyta</taxon>
        <taxon>Spermatophyta</taxon>
        <taxon>Magnoliopsida</taxon>
        <taxon>eudicotyledons</taxon>
        <taxon>Gunneridae</taxon>
        <taxon>Pentapetalae</taxon>
        <taxon>asterids</taxon>
        <taxon>lamiids</taxon>
        <taxon>Lamiales</taxon>
        <taxon>Oleaceae</taxon>
        <taxon>Forsythieae</taxon>
        <taxon>Abeliophyllum</taxon>
    </lineage>
</organism>
<proteinExistence type="predicted"/>
<comment type="caution">
    <text evidence="2">The sequence shown here is derived from an EMBL/GenBank/DDBJ whole genome shotgun (WGS) entry which is preliminary data.</text>
</comment>
<dbReference type="EMBL" id="JBFOLK010000008">
    <property type="protein sequence ID" value="KAL2492004.1"/>
    <property type="molecule type" value="Genomic_DNA"/>
</dbReference>
<dbReference type="Proteomes" id="UP001604336">
    <property type="component" value="Unassembled WGS sequence"/>
</dbReference>
<accession>A0ABD1RUA6</accession>